<evidence type="ECO:0000313" key="2">
    <source>
        <dbReference type="EMBL" id="MBD7908120.1"/>
    </source>
</evidence>
<feature type="transmembrane region" description="Helical" evidence="1">
    <location>
        <begin position="158"/>
        <end position="176"/>
    </location>
</feature>
<evidence type="ECO:0000313" key="3">
    <source>
        <dbReference type="Proteomes" id="UP000659496"/>
    </source>
</evidence>
<dbReference type="EMBL" id="JACSQY010000004">
    <property type="protein sequence ID" value="MBD7908120.1"/>
    <property type="molecule type" value="Genomic_DNA"/>
</dbReference>
<keyword evidence="1" id="KW-0472">Membrane</keyword>
<reference evidence="2 3" key="1">
    <citation type="submission" date="2020-08" db="EMBL/GenBank/DDBJ databases">
        <title>A Genomic Blueprint of the Chicken Gut Microbiome.</title>
        <authorList>
            <person name="Gilroy R."/>
            <person name="Ravi A."/>
            <person name="Getino M."/>
            <person name="Pursley I."/>
            <person name="Horton D.L."/>
            <person name="Alikhan N.-F."/>
            <person name="Baker D."/>
            <person name="Gharbi K."/>
            <person name="Hall N."/>
            <person name="Watson M."/>
            <person name="Adriaenssens E.M."/>
            <person name="Foster-Nyarko E."/>
            <person name="Jarju S."/>
            <person name="Secka A."/>
            <person name="Antonio M."/>
            <person name="Oren A."/>
            <person name="Chaudhuri R."/>
            <person name="La Ragione R.M."/>
            <person name="Hildebrand F."/>
            <person name="Pallen M.J."/>
        </authorList>
    </citation>
    <scope>NUCLEOTIDE SEQUENCE [LARGE SCALE GENOMIC DNA]</scope>
    <source>
        <strain evidence="2 3">Sa3CUA8</strain>
    </source>
</reference>
<comment type="caution">
    <text evidence="2">The sequence shown here is derived from an EMBL/GenBank/DDBJ whole genome shotgun (WGS) entry which is preliminary data.</text>
</comment>
<proteinExistence type="predicted"/>
<keyword evidence="3" id="KW-1185">Reference proteome</keyword>
<organism evidence="2 3">
    <name type="scientific">Sporosarcina gallistercoris</name>
    <dbReference type="NCBI Taxonomy" id="2762245"/>
    <lineage>
        <taxon>Bacteria</taxon>
        <taxon>Bacillati</taxon>
        <taxon>Bacillota</taxon>
        <taxon>Bacilli</taxon>
        <taxon>Bacillales</taxon>
        <taxon>Caryophanaceae</taxon>
        <taxon>Sporosarcina</taxon>
    </lineage>
</organism>
<accession>A0ABR8PIV7</accession>
<keyword evidence="1" id="KW-0812">Transmembrane</keyword>
<sequence length="181" mass="19625">MNLFILGIVLVFVKTNLQLLDTGVFYYVTNAAGYLLIYIGIHQLKAEIPGLRWLLAYVLVMVLHSVGFAVLNGTGHSIRTIPLSGGVNTMTALILTLLAVVGMAMVFYILHEVLEAVRSKENAAFPEVGSLEKVPGLLLILMVITCVLFFTVPSAASFLMIVLLAAELVFVASFSARVRVV</sequence>
<keyword evidence="1" id="KW-1133">Transmembrane helix</keyword>
<feature type="transmembrane region" description="Helical" evidence="1">
    <location>
        <begin position="134"/>
        <end position="152"/>
    </location>
</feature>
<name>A0ABR8PIV7_9BACL</name>
<dbReference type="RefSeq" id="WP_191689272.1">
    <property type="nucleotide sequence ID" value="NZ_JACSQY010000004.1"/>
</dbReference>
<feature type="transmembrane region" description="Helical" evidence="1">
    <location>
        <begin position="25"/>
        <end position="41"/>
    </location>
</feature>
<feature type="transmembrane region" description="Helical" evidence="1">
    <location>
        <begin position="53"/>
        <end position="71"/>
    </location>
</feature>
<protein>
    <submittedName>
        <fullName evidence="2">Uncharacterized protein</fullName>
    </submittedName>
</protein>
<dbReference type="Proteomes" id="UP000659496">
    <property type="component" value="Unassembled WGS sequence"/>
</dbReference>
<gene>
    <name evidence="2" type="ORF">H9659_07255</name>
</gene>
<evidence type="ECO:0000256" key="1">
    <source>
        <dbReference type="SAM" id="Phobius"/>
    </source>
</evidence>
<feature type="transmembrane region" description="Helical" evidence="1">
    <location>
        <begin position="91"/>
        <end position="114"/>
    </location>
</feature>